<dbReference type="InterPro" id="IPR008571">
    <property type="entry name" value="HerA-like"/>
</dbReference>
<dbReference type="NCBIfam" id="TIGR03236">
    <property type="entry name" value="dnd_assoc_1"/>
    <property type="match status" value="1"/>
</dbReference>
<evidence type="ECO:0000313" key="2">
    <source>
        <dbReference type="EMBL" id="CEG36247.1"/>
    </source>
</evidence>
<dbReference type="NCBIfam" id="TIGR03238">
    <property type="entry name" value="dnd_assoc_3"/>
    <property type="match status" value="1"/>
</dbReference>
<protein>
    <submittedName>
        <fullName evidence="2">Dnd system-associated protein 2</fullName>
    </submittedName>
</protein>
<dbReference type="EMBL" id="CCYD01000142">
    <property type="protein sequence ID" value="CEG36247.1"/>
    <property type="molecule type" value="Genomic_DNA"/>
</dbReference>
<accession>A0A0P1A7R4</accession>
<dbReference type="InterPro" id="IPR017645">
    <property type="entry name" value="Dnd_assoc_1"/>
</dbReference>
<feature type="domain" description="Helicase HerA central" evidence="1">
    <location>
        <begin position="2290"/>
        <end position="2498"/>
    </location>
</feature>
<dbReference type="Pfam" id="PF01935">
    <property type="entry name" value="DUF87"/>
    <property type="match status" value="1"/>
</dbReference>
<dbReference type="NCBIfam" id="TIGR03237">
    <property type="entry name" value="dnd_assoc_2"/>
    <property type="match status" value="1"/>
</dbReference>
<dbReference type="PANTHER" id="PTHR42957">
    <property type="entry name" value="HELICASE MJ1565-RELATED"/>
    <property type="match status" value="1"/>
</dbReference>
<dbReference type="RefSeq" id="XP_024572616.1">
    <property type="nucleotide sequence ID" value="XM_024718690.1"/>
</dbReference>
<sequence length="2645" mass="303394">MSAITLRQALNVLAKSSSFSVTTVTDRQKDEFDQLKSQLFVKQDIESDLQQYLDTAKPGEIIFLCGSSGDGKSEILTRCKSDPRYQHKFSFHLDATHSFAPRQSAIDALDDLFDRNHHYSQPLLIGINTGMLANFAREGAERHKIIRSTIDRFLSVKPDGKRPYQQAHYSFFDFEHYPKFQFDENKQYSTFIKSLLNNLTKEEDGNLFYFVFRSEEARNPHLKEVANFKLLSLPGVQDVIITQLFKARLIKDQFVTTRTLLDFIYHLIMGPGYLFDNLFSVAENDLIKKIADFDPARLHTYELDQFILRYELGLTDSELDSFLGALEMLHIKFDRQSAHSGEAASLIRLFWLLQYESLGNDYHQKFSEFFSEALFERYSEIWHMHKNYTANPEQKKLLNRFYAFELIAGLQRYANRKAPELSMQKEEFFLGEFGGVKLTAPVEVKPDWEAIRNKHTAHPTGFDIYLKVGQNSLPPVHVGLNLFELLHKLNNGYRPNKYDKNAIVLLDELIELITEQAKSSSDIKFYDGNSRVYRAKADEDMITISGMEGYLPIRNKNNDINWQFVTGLVLSYALKRKVEAYNPEQFREDCKMHLQELLDEPSFWNVLERMYFSNKDIFRVSPLFLLFHAQFTGDKISEGSAADKRLGTLFANLMGDLSLKYPIQDKINFIEQEMLNKLNEKVKVLGKGPFPDEQPYLPYMVTCFQSDLEFLSQHPQYLLQELTNTLRLYAFSWCAQLALNVDNWQEGEPQSKSLFFILDSEKASSEREKVKRYGYKLFASQSEKLFPILSALEILQWGKGEKKRPLWQIYQDTLNDLGSSPKIIEDLNNYLQAFIEDRGLASRERVTNLEGAFKQLISVSLEQFQGKKDRATVNRKYTNELESEICTDFIQVRGRAGKVLVLNQDRLLLLTNLTVGKNDKLRLHELLSGFEQRGFYLDNQSAQTLVAFYERMGNVERMSDSGDAVDIIQPGERYQFKSPDPDNALKLWQAFVELSDEKKLEIAPGQFVSILSCNDVQLIPVLHGAETPAFTENYISHLRDKVAGRSGAFAQTALLIIHNSMLDTLINSTKDVAAPDAIWYPQTFCHQLEKLITTDSNRSELSRCLLDDQLATVLDEGATVFGFSSLYRLLEDGNLDFSELHLFKDDELLNFSQKQLRTRLNENRKLYRQIEDCVERYSGQLENVLTEFSTKFIQEHFVDKDDWRELDFSEYRKEKELNSEQKLVLEAVTVENGEIWQRAKSASKAGKRDISLLVQVEPGQSIVELEFSFQGNDLQDDQIKIAHHRQLKKEHFWRTSRAGGKTSRIMASVPFDGKPSFFSLEITNRNNSAEEYKFRLLLVEQGQFWLKEIKHCYRIEPGKGQITLQLEDNELRIAESGSLSCMLDGESEDIDCRQYALVNFDTLANQSDLVQFALTSGDSRLLFNIEGPGAEEGLTLPLLFDQSRFSKLFKEEGNATYNRSKGRIILENTEHKVVGVRQQLLILEASLIDQRLLGIEYDDSIFELDELLIIYPELYNAYKQLFAYYESRNTLPSLVSWSSEYRSLISYIIHIFEAELKKISLSRALTSQEKRLLHLGVCRIDSCDRLSPLHPLVLAYHLQLAEAIVSEFEKQASGSFATLPSITLDRLVVSGLMPFVYHNEHEYAQLQPMEENRFWIEVVPQRQVSHDYVKRLVKDKLNEFTDAYARLFQSAGNNALIVNAINQGNAKELFLGLVEYFKQEKEDAIAIHVNCYDVHLLPNMFDHFAESGSYEQLKNDLDLNSGSWRAEADMLIDLLRSRLTFSKFVLPSESEKLAYAHLAFFTNTAPVDCRQIRIEDASSGVLCHGLIAGEGAETQGDAYFTAFGLRGVDTEPYIALRLAHLIGCLWQPARQSNSQYHGQGIGLAVSGSFKQLLNYSYNSALWTTIIDPKVTLDFFTNQKDVVLIHYSDQYTSCAGYDAVTVTKQVDLFLRLLKTENQSDQRAVDSQHLLAEFNAFNGEWLLKMLRSSDKERKEKHGIIGAYKFVQSMLSKSDICWIPLSVAEMIRVSGNVGLKMKESDLSRNLQGYRKGAISDDVLFVGFKEDNLYLLPLEVKTGARPDYNYAGQQARELKRYLEQDILEPKTLASQLYRALFIRQVLMQVEKLRLYGVLDSSKLSPVLNRREWWLTGDYRLGELDNYVEGFVVAHVDSGTCFDLSYKETADNILQIEIPYSLLSALITSQGGQESLSVRYRVPEKYILKPAFNSVINNSYNIVTHKASVDNEKTTELEDPFKPEEPSITSIMSDKPLQILFGHDAVRQDPLYWEPTNTAKFMNTNTGIIGTMGTGKTQFTKSLVTQLMRTQTCNVDGKSIGLLIFDYKSDYVDEAFLHATNARKYKLFKLPYNPLSLFGDTPMLPIHTAGGLSETMAKAYGLGHKQQLKLENLILECYDAAGISPEDPSTWSRTAPTIEDVWQRFLDQEKVEEDSLYAALSKLARYKIFETVPEQMTSLYELIDGVTVIELAGYPPEVQNLVVALTLDLFYAQMQKRGKPVVRGDYRQLTKMILVDEADNFMRQDFSSLRKILKEGREYGVGAILSTQEITHFKTGENNYASYILTWVIHRVSEIKNADIKAVFNIDDKNEQESLMGQIRQLEKHYSLYVDGKKQVAKMRDRAFWELQTTIVKE</sequence>
<organism evidence="2 3">
    <name type="scientific">Plasmopara halstedii</name>
    <name type="common">Downy mildew of sunflower</name>
    <dbReference type="NCBI Taxonomy" id="4781"/>
    <lineage>
        <taxon>Eukaryota</taxon>
        <taxon>Sar</taxon>
        <taxon>Stramenopiles</taxon>
        <taxon>Oomycota</taxon>
        <taxon>Peronosporomycetes</taxon>
        <taxon>Peronosporales</taxon>
        <taxon>Peronosporaceae</taxon>
        <taxon>Plasmopara</taxon>
    </lineage>
</organism>
<dbReference type="SUPFAM" id="SSF52540">
    <property type="entry name" value="P-loop containing nucleoside triphosphate hydrolases"/>
    <property type="match status" value="1"/>
</dbReference>
<dbReference type="PANTHER" id="PTHR42957:SF1">
    <property type="entry name" value="HELICASE MJ1565-RELATED"/>
    <property type="match status" value="1"/>
</dbReference>
<dbReference type="Gene3D" id="3.40.50.300">
    <property type="entry name" value="P-loop containing nucleotide triphosphate hydrolases"/>
    <property type="match status" value="2"/>
</dbReference>
<evidence type="ECO:0000259" key="1">
    <source>
        <dbReference type="Pfam" id="PF01935"/>
    </source>
</evidence>
<name>A0A0P1A7R4_PLAHL</name>
<dbReference type="InterPro" id="IPR027417">
    <property type="entry name" value="P-loop_NTPase"/>
</dbReference>
<dbReference type="GeneID" id="36396408"/>
<dbReference type="InterPro" id="IPR017647">
    <property type="entry name" value="Dnd_assoc_3"/>
</dbReference>
<reference evidence="3" key="1">
    <citation type="submission" date="2014-09" db="EMBL/GenBank/DDBJ databases">
        <authorList>
            <person name="Sharma Rahul"/>
            <person name="Thines Marco"/>
        </authorList>
    </citation>
    <scope>NUCLEOTIDE SEQUENCE [LARGE SCALE GENOMIC DNA]</scope>
</reference>
<dbReference type="InterPro" id="IPR002789">
    <property type="entry name" value="HerA_central"/>
</dbReference>
<evidence type="ECO:0000313" key="3">
    <source>
        <dbReference type="Proteomes" id="UP000054928"/>
    </source>
</evidence>
<dbReference type="Proteomes" id="UP000054928">
    <property type="component" value="Unassembled WGS sequence"/>
</dbReference>
<dbReference type="InterPro" id="IPR017646">
    <property type="entry name" value="Dnd_assoc_2"/>
</dbReference>
<proteinExistence type="predicted"/>
<keyword evidence="3" id="KW-1185">Reference proteome</keyword>